<gene>
    <name evidence="2" type="ORF">LCGC14_1583010</name>
</gene>
<evidence type="ECO:0000259" key="1">
    <source>
        <dbReference type="Pfam" id="PF25311"/>
    </source>
</evidence>
<dbReference type="Pfam" id="PF25311">
    <property type="entry name" value="WDGH"/>
    <property type="match status" value="1"/>
</dbReference>
<organism evidence="2">
    <name type="scientific">marine sediment metagenome</name>
    <dbReference type="NCBI Taxonomy" id="412755"/>
    <lineage>
        <taxon>unclassified sequences</taxon>
        <taxon>metagenomes</taxon>
        <taxon>ecological metagenomes</taxon>
    </lineage>
</organism>
<name>A0A0F9IGJ8_9ZZZZ</name>
<feature type="domain" description="WDGH" evidence="1">
    <location>
        <begin position="14"/>
        <end position="108"/>
    </location>
</feature>
<dbReference type="InterPro" id="IPR057362">
    <property type="entry name" value="WDGH"/>
</dbReference>
<dbReference type="AlphaFoldDB" id="A0A0F9IGJ8"/>
<comment type="caution">
    <text evidence="2">The sequence shown here is derived from an EMBL/GenBank/DDBJ whole genome shotgun (WGS) entry which is preliminary data.</text>
</comment>
<evidence type="ECO:0000313" key="2">
    <source>
        <dbReference type="EMBL" id="KKM26617.1"/>
    </source>
</evidence>
<dbReference type="EMBL" id="LAZR01012478">
    <property type="protein sequence ID" value="KKM26617.1"/>
    <property type="molecule type" value="Genomic_DNA"/>
</dbReference>
<reference evidence="2" key="1">
    <citation type="journal article" date="2015" name="Nature">
        <title>Complex archaea that bridge the gap between prokaryotes and eukaryotes.</title>
        <authorList>
            <person name="Spang A."/>
            <person name="Saw J.H."/>
            <person name="Jorgensen S.L."/>
            <person name="Zaremba-Niedzwiedzka K."/>
            <person name="Martijn J."/>
            <person name="Lind A.E."/>
            <person name="van Eijk R."/>
            <person name="Schleper C."/>
            <person name="Guy L."/>
            <person name="Ettema T.J."/>
        </authorList>
    </citation>
    <scope>NUCLEOTIDE SEQUENCE</scope>
</reference>
<sequence>MNDLEVLHEYDASEISDGYHTFGELYEHRHLLFLNLALANPGIAYKTWLNHKKEAWPGWFILGMNTEEGQVTYHLPEEFWIAAEVEEIEYNSDYDGHTSKNVCYRLSRLAVRQVESRKAIWPSPTK</sequence>
<accession>A0A0F9IGJ8</accession>
<proteinExistence type="predicted"/>
<protein>
    <recommendedName>
        <fullName evidence="1">WDGH domain-containing protein</fullName>
    </recommendedName>
</protein>